<accession>A0A6P0HL09</accession>
<dbReference type="RefSeq" id="WP_163772896.1">
    <property type="nucleotide sequence ID" value="NZ_JAAGXA010000009.1"/>
</dbReference>
<keyword evidence="2" id="KW-0472">Membrane</keyword>
<comment type="caution">
    <text evidence="3">The sequence shown here is derived from an EMBL/GenBank/DDBJ whole genome shotgun (WGS) entry which is preliminary data.</text>
</comment>
<organism evidence="3 4">
    <name type="scientific">Nocardioides zeae</name>
    <dbReference type="NCBI Taxonomy" id="1457234"/>
    <lineage>
        <taxon>Bacteria</taxon>
        <taxon>Bacillati</taxon>
        <taxon>Actinomycetota</taxon>
        <taxon>Actinomycetes</taxon>
        <taxon>Propionibacteriales</taxon>
        <taxon>Nocardioidaceae</taxon>
        <taxon>Nocardioides</taxon>
    </lineage>
</organism>
<feature type="region of interest" description="Disordered" evidence="1">
    <location>
        <begin position="14"/>
        <end position="37"/>
    </location>
</feature>
<dbReference type="AlphaFoldDB" id="A0A6P0HL09"/>
<keyword evidence="4" id="KW-1185">Reference proteome</keyword>
<name>A0A6P0HL09_9ACTN</name>
<sequence length="157" mass="16950">MVERDDTSLFEDILDDDRDPRDLDHADHGGGDGHDDGHRFGASRRQWLVLLGGFVVFLVCVIVAVLLVRNAFAGDDEGVAVPWRDPVVDGSTVTVSFDRSPCARTGETTVEESGDEVVVTVREVPRPTLCSSPGDVAQETIELDAPLGDRALVDGSY</sequence>
<keyword evidence="2" id="KW-0812">Transmembrane</keyword>
<dbReference type="EMBL" id="JAAGXA010000009">
    <property type="protein sequence ID" value="NEN79358.1"/>
    <property type="molecule type" value="Genomic_DNA"/>
</dbReference>
<feature type="compositionally biased region" description="Basic and acidic residues" evidence="1">
    <location>
        <begin position="18"/>
        <end position="37"/>
    </location>
</feature>
<proteinExistence type="predicted"/>
<protein>
    <submittedName>
        <fullName evidence="3">Uncharacterized protein</fullName>
    </submittedName>
</protein>
<dbReference type="Proteomes" id="UP000468687">
    <property type="component" value="Unassembled WGS sequence"/>
</dbReference>
<feature type="transmembrane region" description="Helical" evidence="2">
    <location>
        <begin position="47"/>
        <end position="68"/>
    </location>
</feature>
<evidence type="ECO:0000256" key="2">
    <source>
        <dbReference type="SAM" id="Phobius"/>
    </source>
</evidence>
<evidence type="ECO:0000256" key="1">
    <source>
        <dbReference type="SAM" id="MobiDB-lite"/>
    </source>
</evidence>
<gene>
    <name evidence="3" type="ORF">G3T38_13825</name>
</gene>
<reference evidence="3 4" key="1">
    <citation type="journal article" date="2014" name="Int. J. Syst. Evol. Microbiol.">
        <title>Nocardioides zeae sp. nov., isolated from the stem of Zea mays.</title>
        <authorList>
            <person name="Glaeser S.P."/>
            <person name="McInroy J.A."/>
            <person name="Busse H.J."/>
            <person name="Kampfer P."/>
        </authorList>
    </citation>
    <scope>NUCLEOTIDE SEQUENCE [LARGE SCALE GENOMIC DNA]</scope>
    <source>
        <strain evidence="3 4">JCM 30728</strain>
    </source>
</reference>
<keyword evidence="2" id="KW-1133">Transmembrane helix</keyword>
<evidence type="ECO:0000313" key="4">
    <source>
        <dbReference type="Proteomes" id="UP000468687"/>
    </source>
</evidence>
<evidence type="ECO:0000313" key="3">
    <source>
        <dbReference type="EMBL" id="NEN79358.1"/>
    </source>
</evidence>